<keyword evidence="1" id="KW-1133">Transmembrane helix</keyword>
<keyword evidence="3" id="KW-1185">Reference proteome</keyword>
<reference evidence="2 3" key="1">
    <citation type="submission" date="2018-01" db="EMBL/GenBank/DDBJ databases">
        <title>Whole genome sequencing of Histamine producing bacteria.</title>
        <authorList>
            <person name="Butler K."/>
        </authorList>
    </citation>
    <scope>NUCLEOTIDE SEQUENCE [LARGE SCALE GENOMIC DNA]</scope>
    <source>
        <strain evidence="2 3">DSM 100436</strain>
    </source>
</reference>
<dbReference type="SUPFAM" id="SSF54523">
    <property type="entry name" value="Pili subunits"/>
    <property type="match status" value="1"/>
</dbReference>
<dbReference type="Proteomes" id="UP000241771">
    <property type="component" value="Unassembled WGS sequence"/>
</dbReference>
<name>A0A2T3NW24_9GAMM</name>
<gene>
    <name evidence="2" type="ORF">C9I98_06435</name>
</gene>
<dbReference type="InterPro" id="IPR012902">
    <property type="entry name" value="N_methyl_site"/>
</dbReference>
<dbReference type="RefSeq" id="WP_036823899.1">
    <property type="nucleotide sequence ID" value="NZ_JGVO01000500.1"/>
</dbReference>
<organism evidence="2 3">
    <name type="scientific">Photobacterium sanctipauli</name>
    <dbReference type="NCBI Taxonomy" id="1342794"/>
    <lineage>
        <taxon>Bacteria</taxon>
        <taxon>Pseudomonadati</taxon>
        <taxon>Pseudomonadota</taxon>
        <taxon>Gammaproteobacteria</taxon>
        <taxon>Vibrionales</taxon>
        <taxon>Vibrionaceae</taxon>
        <taxon>Photobacterium</taxon>
    </lineage>
</organism>
<dbReference type="EMBL" id="PYMA01000003">
    <property type="protein sequence ID" value="PSW20483.1"/>
    <property type="molecule type" value="Genomic_DNA"/>
</dbReference>
<keyword evidence="1" id="KW-0472">Membrane</keyword>
<dbReference type="Pfam" id="PF07963">
    <property type="entry name" value="N_methyl"/>
    <property type="match status" value="1"/>
</dbReference>
<evidence type="ECO:0000313" key="2">
    <source>
        <dbReference type="EMBL" id="PSW20483.1"/>
    </source>
</evidence>
<dbReference type="NCBIfam" id="TIGR02532">
    <property type="entry name" value="IV_pilin_GFxxxE"/>
    <property type="match status" value="1"/>
</dbReference>
<feature type="transmembrane region" description="Helical" evidence="1">
    <location>
        <begin position="6"/>
        <end position="27"/>
    </location>
</feature>
<evidence type="ECO:0000256" key="1">
    <source>
        <dbReference type="SAM" id="Phobius"/>
    </source>
</evidence>
<accession>A0A2T3NW24</accession>
<dbReference type="InterPro" id="IPR045584">
    <property type="entry name" value="Pilin-like"/>
</dbReference>
<dbReference type="OrthoDB" id="5874092at2"/>
<dbReference type="PROSITE" id="PS00409">
    <property type="entry name" value="PROKAR_NTER_METHYL"/>
    <property type="match status" value="1"/>
</dbReference>
<protein>
    <submittedName>
        <fullName evidence="2">Prepilin-type cleavage/methylation domain-containing protein</fullName>
    </submittedName>
</protein>
<evidence type="ECO:0000313" key="3">
    <source>
        <dbReference type="Proteomes" id="UP000241771"/>
    </source>
</evidence>
<proteinExistence type="predicted"/>
<dbReference type="AlphaFoldDB" id="A0A2T3NW24"/>
<keyword evidence="1" id="KW-0812">Transmembrane</keyword>
<sequence>MKNKGFTLLEMVVVIVILGILAVTAAPRFLNLQDDARVAVLESLSGTILSSAETAFGKMAIHGLESYDYVTNQDLNNQSGISTDLPFPGCEQGASTYCVFRYGYPDADPLTIGHLVDGIYDGTNRDYDFISLYGYDGDEDSSYIAHKDNVIRIGNSDRLINKSCYVKYTPAKFDGDSPKTAVIPCA</sequence>
<comment type="caution">
    <text evidence="2">The sequence shown here is derived from an EMBL/GenBank/DDBJ whole genome shotgun (WGS) entry which is preliminary data.</text>
</comment>
<dbReference type="Gene3D" id="3.30.700.10">
    <property type="entry name" value="Glycoprotein, Type 4 Pilin"/>
    <property type="match status" value="1"/>
</dbReference>